<dbReference type="EMBL" id="QUAK01000149">
    <property type="protein sequence ID" value="RFU84021.1"/>
    <property type="molecule type" value="Genomic_DNA"/>
</dbReference>
<comment type="caution">
    <text evidence="2">The sequence shown here is derived from an EMBL/GenBank/DDBJ whole genome shotgun (WGS) entry which is preliminary data.</text>
</comment>
<dbReference type="RefSeq" id="WP_128558419.1">
    <property type="nucleotide sequence ID" value="NZ_QUAK01000149.1"/>
</dbReference>
<sequence length="150" mass="14887">MSGGPVRAGLDAAPARRAGLPKSARLLCVTLLAILGVLLPGRTEAGTPVAWTAGHGVSAPVTAQGADRAPSSFHLDASVTSTDSCVTPRAHRGVPAEHPLAHPGGVTTAGILLPRPPTAGRPMPRAPDTAAGRPLSTACSGRAPPLPTGI</sequence>
<proteinExistence type="predicted"/>
<protein>
    <submittedName>
        <fullName evidence="2">Uncharacterized protein</fullName>
    </submittedName>
</protein>
<name>A0A372LZG8_9ACTN</name>
<accession>A0A372LZG8</accession>
<evidence type="ECO:0000313" key="2">
    <source>
        <dbReference type="EMBL" id="RFU84021.1"/>
    </source>
</evidence>
<organism evidence="2 3">
    <name type="scientific">Streptomyces triticagri</name>
    <dbReference type="NCBI Taxonomy" id="2293568"/>
    <lineage>
        <taxon>Bacteria</taxon>
        <taxon>Bacillati</taxon>
        <taxon>Actinomycetota</taxon>
        <taxon>Actinomycetes</taxon>
        <taxon>Kitasatosporales</taxon>
        <taxon>Streptomycetaceae</taxon>
        <taxon>Streptomyces</taxon>
    </lineage>
</organism>
<dbReference type="AlphaFoldDB" id="A0A372LZG8"/>
<feature type="region of interest" description="Disordered" evidence="1">
    <location>
        <begin position="86"/>
        <end position="105"/>
    </location>
</feature>
<evidence type="ECO:0000313" key="3">
    <source>
        <dbReference type="Proteomes" id="UP000263094"/>
    </source>
</evidence>
<keyword evidence="3" id="KW-1185">Reference proteome</keyword>
<gene>
    <name evidence="2" type="ORF">DY218_25210</name>
</gene>
<feature type="region of interest" description="Disordered" evidence="1">
    <location>
        <begin position="114"/>
        <end position="150"/>
    </location>
</feature>
<reference evidence="2 3" key="1">
    <citation type="submission" date="2018-08" db="EMBL/GenBank/DDBJ databases">
        <title>Isolation, diversity and antifungal activity of Actinobacteria from wheat.</title>
        <authorList>
            <person name="Han C."/>
        </authorList>
    </citation>
    <scope>NUCLEOTIDE SEQUENCE [LARGE SCALE GENOMIC DNA]</scope>
    <source>
        <strain evidence="2 3">NEAU-YY421</strain>
    </source>
</reference>
<evidence type="ECO:0000256" key="1">
    <source>
        <dbReference type="SAM" id="MobiDB-lite"/>
    </source>
</evidence>
<dbReference type="Proteomes" id="UP000263094">
    <property type="component" value="Unassembled WGS sequence"/>
</dbReference>
<dbReference type="OrthoDB" id="9856377at2"/>